<dbReference type="Proteomes" id="UP000051589">
    <property type="component" value="Unassembled WGS sequence"/>
</dbReference>
<dbReference type="STRING" id="1423803.FD13_GL000310"/>
<evidence type="ECO:0008006" key="3">
    <source>
        <dbReference type="Google" id="ProtNLM"/>
    </source>
</evidence>
<dbReference type="AlphaFoldDB" id="A0A0R2DPK9"/>
<reference evidence="1 2" key="1">
    <citation type="journal article" date="2015" name="Genome Announc.">
        <title>Expanding the biotechnology potential of lactobacilli through comparative genomics of 213 strains and associated genera.</title>
        <authorList>
            <person name="Sun Z."/>
            <person name="Harris H.M."/>
            <person name="McCann A."/>
            <person name="Guo C."/>
            <person name="Argimon S."/>
            <person name="Zhang W."/>
            <person name="Yang X."/>
            <person name="Jeffery I.B."/>
            <person name="Cooney J.C."/>
            <person name="Kagawa T.F."/>
            <person name="Liu W."/>
            <person name="Song Y."/>
            <person name="Salvetti E."/>
            <person name="Wrobel A."/>
            <person name="Rasinkangas P."/>
            <person name="Parkhill J."/>
            <person name="Rea M.C."/>
            <person name="O'Sullivan O."/>
            <person name="Ritari J."/>
            <person name="Douillard F.P."/>
            <person name="Paul Ross R."/>
            <person name="Yang R."/>
            <person name="Briner A.E."/>
            <person name="Felis G.E."/>
            <person name="de Vos W.M."/>
            <person name="Barrangou R."/>
            <person name="Klaenhammer T.R."/>
            <person name="Caufield P.W."/>
            <person name="Cui Y."/>
            <person name="Zhang H."/>
            <person name="O'Toole P.W."/>
        </authorList>
    </citation>
    <scope>NUCLEOTIDE SEQUENCE [LARGE SCALE GENOMIC DNA]</scope>
    <source>
        <strain evidence="1 2">DSM 21775</strain>
    </source>
</reference>
<protein>
    <recommendedName>
        <fullName evidence="3">DUF4054 domain-containing protein</fullName>
    </recommendedName>
</protein>
<accession>A0A0R2DPK9</accession>
<dbReference type="EMBL" id="AYZH01000010">
    <property type="protein sequence ID" value="KRN02170.1"/>
    <property type="molecule type" value="Genomic_DNA"/>
</dbReference>
<sequence length="117" mass="13046">MMAYTEATKQTTLAAIKAYPMAQGYNDEAISQAIADTWSIVLSDELPDTVSERGHRLLVLHNMVVDSTAQSGGVSRASTKDYTQEMFDWSQGNDPYMVEYERLVAKFGKGRWGIAFL</sequence>
<organism evidence="1 2">
    <name type="scientific">Levilactobacillus senmaizukei DSM 21775 = NBRC 103853</name>
    <dbReference type="NCBI Taxonomy" id="1423803"/>
    <lineage>
        <taxon>Bacteria</taxon>
        <taxon>Bacillati</taxon>
        <taxon>Bacillota</taxon>
        <taxon>Bacilli</taxon>
        <taxon>Lactobacillales</taxon>
        <taxon>Lactobacillaceae</taxon>
        <taxon>Levilactobacillus</taxon>
    </lineage>
</organism>
<evidence type="ECO:0000313" key="1">
    <source>
        <dbReference type="EMBL" id="KRN02170.1"/>
    </source>
</evidence>
<dbReference type="OrthoDB" id="2292561at2"/>
<proteinExistence type="predicted"/>
<dbReference type="PATRIC" id="fig|1423803.3.peg.305"/>
<keyword evidence="2" id="KW-1185">Reference proteome</keyword>
<comment type="caution">
    <text evidence="1">The sequence shown here is derived from an EMBL/GenBank/DDBJ whole genome shotgun (WGS) entry which is preliminary data.</text>
</comment>
<gene>
    <name evidence="1" type="ORF">FD13_GL000310</name>
</gene>
<evidence type="ECO:0000313" key="2">
    <source>
        <dbReference type="Proteomes" id="UP000051589"/>
    </source>
</evidence>
<name>A0A0R2DPK9_9LACO</name>